<feature type="domain" description="Amidase" evidence="1">
    <location>
        <begin position="192"/>
        <end position="298"/>
    </location>
</feature>
<keyword evidence="3" id="KW-1185">Reference proteome</keyword>
<comment type="caution">
    <text evidence="2">The sequence shown here is derived from an EMBL/GenBank/DDBJ whole genome shotgun (WGS) entry which is preliminary data.</text>
</comment>
<dbReference type="Proteomes" id="UP000596902">
    <property type="component" value="Unassembled WGS sequence"/>
</dbReference>
<evidence type="ECO:0000313" key="2">
    <source>
        <dbReference type="EMBL" id="KAF7670921.1"/>
    </source>
</evidence>
<protein>
    <recommendedName>
        <fullName evidence="1">Amidase domain-containing protein</fullName>
    </recommendedName>
</protein>
<reference evidence="2" key="1">
    <citation type="submission" date="2020-01" db="EMBL/GenBank/DDBJ databases">
        <authorList>
            <person name="Feng Z.H.Z."/>
        </authorList>
    </citation>
    <scope>NUCLEOTIDE SEQUENCE</scope>
    <source>
        <strain evidence="2">CBS107.38</strain>
    </source>
</reference>
<evidence type="ECO:0000259" key="1">
    <source>
        <dbReference type="Pfam" id="PF01425"/>
    </source>
</evidence>
<dbReference type="AlphaFoldDB" id="A0A8H7AST6"/>
<dbReference type="GeneID" id="62209274"/>
<dbReference type="SUPFAM" id="SSF75304">
    <property type="entry name" value="Amidase signature (AS) enzymes"/>
    <property type="match status" value="1"/>
</dbReference>
<gene>
    <name evidence="2" type="ORF">GT037_011049</name>
</gene>
<dbReference type="Gene3D" id="3.90.1300.10">
    <property type="entry name" value="Amidase signature (AS) domain"/>
    <property type="match status" value="1"/>
</dbReference>
<organism evidence="2 3">
    <name type="scientific">Alternaria burnsii</name>
    <dbReference type="NCBI Taxonomy" id="1187904"/>
    <lineage>
        <taxon>Eukaryota</taxon>
        <taxon>Fungi</taxon>
        <taxon>Dikarya</taxon>
        <taxon>Ascomycota</taxon>
        <taxon>Pezizomycotina</taxon>
        <taxon>Dothideomycetes</taxon>
        <taxon>Pleosporomycetidae</taxon>
        <taxon>Pleosporales</taxon>
        <taxon>Pleosporineae</taxon>
        <taxon>Pleosporaceae</taxon>
        <taxon>Alternaria</taxon>
        <taxon>Alternaria sect. Alternaria</taxon>
    </lineage>
</organism>
<evidence type="ECO:0000313" key="3">
    <source>
        <dbReference type="Proteomes" id="UP000596902"/>
    </source>
</evidence>
<dbReference type="Pfam" id="PF01425">
    <property type="entry name" value="Amidase"/>
    <property type="match status" value="1"/>
</dbReference>
<dbReference type="RefSeq" id="XP_038781306.1">
    <property type="nucleotide sequence ID" value="XM_038936096.1"/>
</dbReference>
<dbReference type="InterPro" id="IPR023631">
    <property type="entry name" value="Amidase_dom"/>
</dbReference>
<accession>A0A8H7AST6</accession>
<name>A0A8H7AST6_9PLEO</name>
<proteinExistence type="predicted"/>
<reference evidence="2" key="2">
    <citation type="submission" date="2020-08" db="EMBL/GenBank/DDBJ databases">
        <title>Draft Genome Sequence of Cumin Blight Pathogen Alternaria burnsii.</title>
        <authorList>
            <person name="Feng Z."/>
        </authorList>
    </citation>
    <scope>NUCLEOTIDE SEQUENCE</scope>
    <source>
        <strain evidence="2">CBS107.38</strain>
    </source>
</reference>
<dbReference type="InterPro" id="IPR036928">
    <property type="entry name" value="AS_sf"/>
</dbReference>
<sequence length="325" mass="35054">MAAKLQPLAQRLIVQLGSIHYLVRNRIEFELPGNTPSPVTSPAPAVIITLDSTPISLAAIHEKFTQFKAADDVYSDAFNTGGYLIVQHPCNQFTGTLPTDVKEYLNGSSTKLLTLDETLPEGPYFVLGNHLHQAWRLHPDVLSAFAVAVLPDDVNASSMSRSHSVEKYQAFQNAAFTDAAAAVSVPVPSRLYYQKTSEQPFAGLRVAIKDNMHLAGIVTGLGSRAYAELYGKKDVTSQYVSSLEKKGAVIVGKTKLSAFAGSEVPPNQCIDYFPPWNARGDGYQGPSGSSSGAAAVMGGYPWIDVSLCTDSKNRLISDFLRADIL</sequence>
<dbReference type="EMBL" id="JAAABM010000027">
    <property type="protein sequence ID" value="KAF7670921.1"/>
    <property type="molecule type" value="Genomic_DNA"/>
</dbReference>
<dbReference type="PANTHER" id="PTHR46310:SF7">
    <property type="entry name" value="AMIDASE 1"/>
    <property type="match status" value="1"/>
</dbReference>
<dbReference type="PANTHER" id="PTHR46310">
    <property type="entry name" value="AMIDASE 1"/>
    <property type="match status" value="1"/>
</dbReference>